<keyword evidence="1" id="KW-0378">Hydrolase</keyword>
<dbReference type="GO" id="GO:0016787">
    <property type="term" value="F:hydrolase activity"/>
    <property type="evidence" value="ECO:0007669"/>
    <property type="project" value="UniProtKB-KW"/>
</dbReference>
<proteinExistence type="predicted"/>
<feature type="non-terminal residue" evidence="1">
    <location>
        <position position="1"/>
    </location>
</feature>
<protein>
    <submittedName>
        <fullName evidence="1">Amidohydrolase</fullName>
    </submittedName>
</protein>
<organism evidence="1 2">
    <name type="scientific">Acinetobacter radioresistens</name>
    <dbReference type="NCBI Taxonomy" id="40216"/>
    <lineage>
        <taxon>Bacteria</taxon>
        <taxon>Pseudomonadati</taxon>
        <taxon>Pseudomonadota</taxon>
        <taxon>Gammaproteobacteria</taxon>
        <taxon>Moraxellales</taxon>
        <taxon>Moraxellaceae</taxon>
        <taxon>Acinetobacter</taxon>
    </lineage>
</organism>
<evidence type="ECO:0000313" key="1">
    <source>
        <dbReference type="EMBL" id="HCM32056.1"/>
    </source>
</evidence>
<dbReference type="Proteomes" id="UP000262257">
    <property type="component" value="Unassembled WGS sequence"/>
</dbReference>
<evidence type="ECO:0000313" key="2">
    <source>
        <dbReference type="Proteomes" id="UP000262257"/>
    </source>
</evidence>
<accession>A0A3D3G1Z7</accession>
<dbReference type="AlphaFoldDB" id="A0A3D3G1Z7"/>
<name>A0A3D3G1Z7_ACIRA</name>
<gene>
    <name evidence="1" type="ORF">DIC32_11720</name>
</gene>
<reference evidence="1 2" key="1">
    <citation type="journal article" date="2018" name="Nat. Biotechnol.">
        <title>A standardized bacterial taxonomy based on genome phylogeny substantially revises the tree of life.</title>
        <authorList>
            <person name="Parks D.H."/>
            <person name="Chuvochina M."/>
            <person name="Waite D.W."/>
            <person name="Rinke C."/>
            <person name="Skarshewski A."/>
            <person name="Chaumeil P.A."/>
            <person name="Hugenholtz P."/>
        </authorList>
    </citation>
    <scope>NUCLEOTIDE SEQUENCE [LARGE SCALE GENOMIC DNA]</scope>
    <source>
        <strain evidence="1">UBA10045</strain>
    </source>
</reference>
<comment type="caution">
    <text evidence="1">The sequence shown here is derived from an EMBL/GenBank/DDBJ whole genome shotgun (WGS) entry which is preliminary data.</text>
</comment>
<dbReference type="EMBL" id="DPXL01000148">
    <property type="protein sequence ID" value="HCM32056.1"/>
    <property type="molecule type" value="Genomic_DNA"/>
</dbReference>
<sequence length="38" mass="4154">AILSFQKKSGATAWCDFCSCAIALSNRQFSGGYKSSRY</sequence>